<keyword evidence="3" id="KW-1185">Reference proteome</keyword>
<keyword evidence="1" id="KW-0812">Transmembrane</keyword>
<dbReference type="STRING" id="196164.gene:10740503"/>
<name>Q8FUA8_COREF</name>
<protein>
    <submittedName>
        <fullName evidence="2">Uncharacterized protein</fullName>
    </submittedName>
</protein>
<dbReference type="RefSeq" id="WP_006768580.1">
    <property type="nucleotide sequence ID" value="NC_004369.1"/>
</dbReference>
<reference evidence="2 3" key="1">
    <citation type="journal article" date="2003" name="Genome Res.">
        <title>Comparative complete genome sequence analysis of the amino acid replacements responsible for the thermostability of Corynebacterium efficiens.</title>
        <authorList>
            <person name="Nishio Y."/>
            <person name="Nakamura Y."/>
            <person name="Kawarabayasi Y."/>
            <person name="Usuda Y."/>
            <person name="Kimura E."/>
            <person name="Sugimoto S."/>
            <person name="Matsui K."/>
            <person name="Yamagishi A."/>
            <person name="Kikuchi H."/>
            <person name="Ikeo K."/>
            <person name="Gojobori T."/>
        </authorList>
    </citation>
    <scope>NUCLEOTIDE SEQUENCE [LARGE SCALE GENOMIC DNA]</scope>
    <source>
        <strain evidence="3">DSM 44549 / YS-314 / AJ 12310 / JCM 11189 / NBRC 100395</strain>
    </source>
</reference>
<feature type="transmembrane region" description="Helical" evidence="1">
    <location>
        <begin position="59"/>
        <end position="80"/>
    </location>
</feature>
<dbReference type="KEGG" id="cef:CE0113"/>
<proteinExistence type="predicted"/>
<dbReference type="HOGENOM" id="CLU_1319132_0_0_11"/>
<keyword evidence="1" id="KW-0472">Membrane</keyword>
<evidence type="ECO:0000313" key="3">
    <source>
        <dbReference type="Proteomes" id="UP000001409"/>
    </source>
</evidence>
<accession>Q8FUA8</accession>
<keyword evidence="1" id="KW-1133">Transmembrane helix</keyword>
<sequence length="208" mass="22847">MSLHPLLPEILGHRDFTRLARVTNEDLGSGSRAMVLPDRAALKALLPHKPDRAVRSARYARVTLMSMVALSVTLALFGSADGSSDALLVMAGILMMLVVVGLPVSLGRVWYLSRKDRELPQPDLDLPVVINDTRDPSELALLHQLCAFHDYTHQSGYPIPTATWHALVRDAQHALHSGNLAAAQRVSTQIDEWVAGAEAAETARRYFR</sequence>
<dbReference type="Proteomes" id="UP000001409">
    <property type="component" value="Chromosome"/>
</dbReference>
<organism evidence="2 3">
    <name type="scientific">Corynebacterium efficiens (strain DSM 44549 / YS-314 / AJ 12310 / JCM 11189 / NBRC 100395)</name>
    <dbReference type="NCBI Taxonomy" id="196164"/>
    <lineage>
        <taxon>Bacteria</taxon>
        <taxon>Bacillati</taxon>
        <taxon>Actinomycetota</taxon>
        <taxon>Actinomycetes</taxon>
        <taxon>Mycobacteriales</taxon>
        <taxon>Corynebacteriaceae</taxon>
        <taxon>Corynebacterium</taxon>
    </lineage>
</organism>
<accession>C8NRJ3</accession>
<feature type="transmembrane region" description="Helical" evidence="1">
    <location>
        <begin position="86"/>
        <end position="111"/>
    </location>
</feature>
<evidence type="ECO:0000313" key="2">
    <source>
        <dbReference type="EMBL" id="BAC16923.1"/>
    </source>
</evidence>
<dbReference type="EMBL" id="BA000035">
    <property type="protein sequence ID" value="BAC16923.1"/>
    <property type="molecule type" value="Genomic_DNA"/>
</dbReference>
<evidence type="ECO:0000256" key="1">
    <source>
        <dbReference type="SAM" id="Phobius"/>
    </source>
</evidence>
<dbReference type="AlphaFoldDB" id="Q8FUA8"/>